<dbReference type="SUPFAM" id="SSF56519">
    <property type="entry name" value="Penicillin binding protein dimerisation domain"/>
    <property type="match status" value="1"/>
</dbReference>
<dbReference type="SUPFAM" id="SSF56601">
    <property type="entry name" value="beta-lactamase/transpeptidase-like"/>
    <property type="match status" value="1"/>
</dbReference>
<dbReference type="PROSITE" id="PS51257">
    <property type="entry name" value="PROKAR_LIPOPROTEIN"/>
    <property type="match status" value="1"/>
</dbReference>
<keyword evidence="10" id="KW-0961">Cell wall biogenesis/degradation</keyword>
<name>A0A3D1JJW9_9CHLR</name>
<keyword evidence="4" id="KW-1003">Cell membrane</keyword>
<protein>
    <recommendedName>
        <fullName evidence="17">Penicillin-binding protein 2</fullName>
    </recommendedName>
</protein>
<feature type="signal peptide" evidence="11">
    <location>
        <begin position="1"/>
        <end position="22"/>
    </location>
</feature>
<evidence type="ECO:0000256" key="9">
    <source>
        <dbReference type="ARBA" id="ARBA00023136"/>
    </source>
</evidence>
<dbReference type="InterPro" id="IPR007887">
    <property type="entry name" value="MecA_N"/>
</dbReference>
<dbReference type="EMBL" id="DPBP01000033">
    <property type="protein sequence ID" value="HCE17926.1"/>
    <property type="molecule type" value="Genomic_DNA"/>
</dbReference>
<evidence type="ECO:0000259" key="13">
    <source>
        <dbReference type="Pfam" id="PF03717"/>
    </source>
</evidence>
<dbReference type="SUPFAM" id="SSF54427">
    <property type="entry name" value="NTF2-like"/>
    <property type="match status" value="1"/>
</dbReference>
<dbReference type="Gene3D" id="3.10.450.100">
    <property type="entry name" value="NTF2-like, domain 1"/>
    <property type="match status" value="1"/>
</dbReference>
<dbReference type="GO" id="GO:0071555">
    <property type="term" value="P:cell wall organization"/>
    <property type="evidence" value="ECO:0007669"/>
    <property type="project" value="UniProtKB-KW"/>
</dbReference>
<feature type="chain" id="PRO_5017715876" description="Penicillin-binding protein 2" evidence="11">
    <location>
        <begin position="23"/>
        <end position="731"/>
    </location>
</feature>
<evidence type="ECO:0000256" key="3">
    <source>
        <dbReference type="ARBA" id="ARBA00007171"/>
    </source>
</evidence>
<evidence type="ECO:0000256" key="7">
    <source>
        <dbReference type="ARBA" id="ARBA00022984"/>
    </source>
</evidence>
<dbReference type="Gene3D" id="3.30.1390.30">
    <property type="entry name" value="Penicillin-binding protein 2a, domain 3"/>
    <property type="match status" value="1"/>
</dbReference>
<keyword evidence="6" id="KW-0133">Cell shape</keyword>
<dbReference type="GO" id="GO:0046677">
    <property type="term" value="P:response to antibiotic"/>
    <property type="evidence" value="ECO:0007669"/>
    <property type="project" value="InterPro"/>
</dbReference>
<dbReference type="GO" id="GO:0005886">
    <property type="term" value="C:plasma membrane"/>
    <property type="evidence" value="ECO:0007669"/>
    <property type="project" value="UniProtKB-SubCell"/>
</dbReference>
<dbReference type="GO" id="GO:0009252">
    <property type="term" value="P:peptidoglycan biosynthetic process"/>
    <property type="evidence" value="ECO:0007669"/>
    <property type="project" value="UniProtKB-KW"/>
</dbReference>
<sequence>MKWFRFSWLMVVFLVACSGVMAGPVPTGQVPTPSILHTPKVYTTSVPKVADAARAFLEAWKAEDYGAMYAMLAPTSQDATPQDQFTARYKEVAINLTLQSLDFEVLSTMTGLSSGQAAYRVTFKTALLGDLTREMTMNLTLVNGSWRVMWEDGMIMPELRGGNRLELDYRTPSRGNIYDRKGYPIAATTDAVALGIVPGDIAEGTEGTVLSELSRLTQKPPEWIKALYGDNYPAWYIPVGEATMDELNQRLDVVRNLAGFAYKPFRSRYYYDGGIAPHVTGYVSFIQPEQLEEYQRRGYPMDAKVGQAGLEKWGESYLAGQPGVALYVTDPQGNVITRLGAKDPVPSQSLYTTIDAALQFQAQRAINGFTGAVVVLERDTGRVLAMASSPGFDPNLFEPQNLNSSALKDVLNDYRQPLVNRAAQGAGYPLGSVFKIVTMATALETGLFTAEDTYNCQLTFTELPGYVLYDWRYSRGLPPSGVLTLPEGLMTSCNPWFYHIGLALSQNGMAGELSKMARAFGLGVPTGIEQVAESTGNMPDPESDEVAVQMAIGQGQMLVTPLQVADMIAAVGNGGILYRPQVVEKIVDPDGNPVYEFKPEVRGKLPISPEHLQLIQDTLRQVVVNSRGTAVRAFSGLAIPVYGKTGTAQNGTDKEHAWFAAYTNAGREDKPDIAVAVIAEFSGEGSEIAAPIARRIIEVYFLGQPQRIYPWEAKLNVTRTPTPEVTETPSP</sequence>
<dbReference type="Pfam" id="PF05223">
    <property type="entry name" value="MecA_N"/>
    <property type="match status" value="1"/>
</dbReference>
<evidence type="ECO:0000313" key="16">
    <source>
        <dbReference type="Proteomes" id="UP000264141"/>
    </source>
</evidence>
<accession>A0A3D1JJW9</accession>
<dbReference type="InterPro" id="IPR036138">
    <property type="entry name" value="PBP_dimer_sf"/>
</dbReference>
<dbReference type="PANTHER" id="PTHR30627:SF2">
    <property type="entry name" value="PEPTIDOGLYCAN D,D-TRANSPEPTIDASE MRDA"/>
    <property type="match status" value="1"/>
</dbReference>
<reference evidence="15 16" key="1">
    <citation type="journal article" date="2018" name="Nat. Biotechnol.">
        <title>A standardized bacterial taxonomy based on genome phylogeny substantially revises the tree of life.</title>
        <authorList>
            <person name="Parks D.H."/>
            <person name="Chuvochina M."/>
            <person name="Waite D.W."/>
            <person name="Rinke C."/>
            <person name="Skarshewski A."/>
            <person name="Chaumeil P.A."/>
            <person name="Hugenholtz P."/>
        </authorList>
    </citation>
    <scope>NUCLEOTIDE SEQUENCE [LARGE SCALE GENOMIC DNA]</scope>
    <source>
        <strain evidence="15">UBA8781</strain>
    </source>
</reference>
<keyword evidence="8" id="KW-1133">Transmembrane helix</keyword>
<dbReference type="STRING" id="229919.GCA_001050195_02544"/>
<evidence type="ECO:0000259" key="14">
    <source>
        <dbReference type="Pfam" id="PF05223"/>
    </source>
</evidence>
<comment type="similarity">
    <text evidence="3">Belongs to the transpeptidase family.</text>
</comment>
<comment type="subcellular location">
    <subcellularLocation>
        <location evidence="2">Cell membrane</location>
    </subcellularLocation>
    <subcellularLocation>
        <location evidence="1">Membrane</location>
        <topology evidence="1">Single-pass membrane protein</topology>
    </subcellularLocation>
</comment>
<evidence type="ECO:0008006" key="17">
    <source>
        <dbReference type="Google" id="ProtNLM"/>
    </source>
</evidence>
<comment type="caution">
    <text evidence="15">The sequence shown here is derived from an EMBL/GenBank/DDBJ whole genome shotgun (WGS) entry which is preliminary data.</text>
</comment>
<evidence type="ECO:0000256" key="5">
    <source>
        <dbReference type="ARBA" id="ARBA00022692"/>
    </source>
</evidence>
<dbReference type="GO" id="GO:0071972">
    <property type="term" value="F:peptidoglycan L,D-transpeptidase activity"/>
    <property type="evidence" value="ECO:0007669"/>
    <property type="project" value="TreeGrafter"/>
</dbReference>
<dbReference type="PANTHER" id="PTHR30627">
    <property type="entry name" value="PEPTIDOGLYCAN D,D-TRANSPEPTIDASE"/>
    <property type="match status" value="1"/>
</dbReference>
<dbReference type="Pfam" id="PF00905">
    <property type="entry name" value="Transpeptidase"/>
    <property type="match status" value="1"/>
</dbReference>
<evidence type="ECO:0000259" key="12">
    <source>
        <dbReference type="Pfam" id="PF00905"/>
    </source>
</evidence>
<dbReference type="InterPro" id="IPR005311">
    <property type="entry name" value="PBP_dimer"/>
</dbReference>
<keyword evidence="9" id="KW-0472">Membrane</keyword>
<evidence type="ECO:0000313" key="15">
    <source>
        <dbReference type="EMBL" id="HCE17926.1"/>
    </source>
</evidence>
<gene>
    <name evidence="15" type="ORF">DEQ80_08715</name>
</gene>
<evidence type="ECO:0000256" key="2">
    <source>
        <dbReference type="ARBA" id="ARBA00004236"/>
    </source>
</evidence>
<evidence type="ECO:0000256" key="6">
    <source>
        <dbReference type="ARBA" id="ARBA00022960"/>
    </source>
</evidence>
<dbReference type="GO" id="GO:0008658">
    <property type="term" value="F:penicillin binding"/>
    <property type="evidence" value="ECO:0007669"/>
    <property type="project" value="InterPro"/>
</dbReference>
<dbReference type="Pfam" id="PF03717">
    <property type="entry name" value="PBP_dimer"/>
    <property type="match status" value="1"/>
</dbReference>
<feature type="domain" description="Penicillin-binding protein transpeptidase" evidence="12">
    <location>
        <begin position="371"/>
        <end position="698"/>
    </location>
</feature>
<keyword evidence="7" id="KW-0573">Peptidoglycan synthesis</keyword>
<dbReference type="Gene3D" id="3.40.710.10">
    <property type="entry name" value="DD-peptidase/beta-lactamase superfamily"/>
    <property type="match status" value="1"/>
</dbReference>
<dbReference type="AlphaFoldDB" id="A0A3D1JJW9"/>
<evidence type="ECO:0000256" key="10">
    <source>
        <dbReference type="ARBA" id="ARBA00023316"/>
    </source>
</evidence>
<feature type="domain" description="NTF2-like N-terminal transpeptidase" evidence="14">
    <location>
        <begin position="51"/>
        <end position="161"/>
    </location>
</feature>
<keyword evidence="5" id="KW-0812">Transmembrane</keyword>
<organism evidence="15 16">
    <name type="scientific">Anaerolinea thermolimosa</name>
    <dbReference type="NCBI Taxonomy" id="229919"/>
    <lineage>
        <taxon>Bacteria</taxon>
        <taxon>Bacillati</taxon>
        <taxon>Chloroflexota</taxon>
        <taxon>Anaerolineae</taxon>
        <taxon>Anaerolineales</taxon>
        <taxon>Anaerolineaceae</taxon>
        <taxon>Anaerolinea</taxon>
    </lineage>
</organism>
<dbReference type="InterPro" id="IPR012338">
    <property type="entry name" value="Beta-lactam/transpept-like"/>
</dbReference>
<dbReference type="Gene3D" id="3.90.1310.10">
    <property type="entry name" value="Penicillin-binding protein 2a (Domain 2)"/>
    <property type="match status" value="1"/>
</dbReference>
<proteinExistence type="inferred from homology"/>
<keyword evidence="11" id="KW-0732">Signal</keyword>
<evidence type="ECO:0000256" key="1">
    <source>
        <dbReference type="ARBA" id="ARBA00004167"/>
    </source>
</evidence>
<dbReference type="Proteomes" id="UP000264141">
    <property type="component" value="Unassembled WGS sequence"/>
</dbReference>
<evidence type="ECO:0000256" key="8">
    <source>
        <dbReference type="ARBA" id="ARBA00022989"/>
    </source>
</evidence>
<dbReference type="InterPro" id="IPR050515">
    <property type="entry name" value="Beta-lactam/transpept"/>
</dbReference>
<dbReference type="InterPro" id="IPR032710">
    <property type="entry name" value="NTF2-like_dom_sf"/>
</dbReference>
<dbReference type="GO" id="GO:0008360">
    <property type="term" value="P:regulation of cell shape"/>
    <property type="evidence" value="ECO:0007669"/>
    <property type="project" value="UniProtKB-KW"/>
</dbReference>
<evidence type="ECO:0000256" key="4">
    <source>
        <dbReference type="ARBA" id="ARBA00022475"/>
    </source>
</evidence>
<evidence type="ECO:0000256" key="11">
    <source>
        <dbReference type="SAM" id="SignalP"/>
    </source>
</evidence>
<dbReference type="InterPro" id="IPR001460">
    <property type="entry name" value="PCN-bd_Tpept"/>
</dbReference>
<feature type="domain" description="Penicillin-binding protein dimerisation" evidence="13">
    <location>
        <begin position="171"/>
        <end position="338"/>
    </location>
</feature>